<dbReference type="Proteomes" id="UP000651452">
    <property type="component" value="Unassembled WGS sequence"/>
</dbReference>
<dbReference type="InterPro" id="IPR036412">
    <property type="entry name" value="HAD-like_sf"/>
</dbReference>
<reference evidence="2" key="1">
    <citation type="submission" date="2018-12" db="EMBL/GenBank/DDBJ databases">
        <authorList>
            <person name="Syme R.A."/>
            <person name="Farfan-Caceres L."/>
            <person name="Lichtenzveig J."/>
        </authorList>
    </citation>
    <scope>NUCLEOTIDE SEQUENCE</scope>
    <source>
        <strain evidence="2">Al4</strain>
    </source>
</reference>
<name>A0A8H7J849_9PLEO</name>
<gene>
    <name evidence="2" type="ORF">EKO04_003951</name>
</gene>
<reference evidence="2" key="2">
    <citation type="submission" date="2020-09" db="EMBL/GenBank/DDBJ databases">
        <title>Reference genome assembly for Australian Ascochyta lentis isolate Al4.</title>
        <authorList>
            <person name="Lee R.C."/>
            <person name="Farfan-Caceres L.M."/>
            <person name="Debler J.W."/>
            <person name="Williams A.H."/>
            <person name="Henares B.M."/>
        </authorList>
    </citation>
    <scope>NUCLEOTIDE SEQUENCE</scope>
    <source>
        <strain evidence="2">Al4</strain>
    </source>
</reference>
<dbReference type="InterPro" id="IPR004274">
    <property type="entry name" value="FCP1_dom"/>
</dbReference>
<dbReference type="AlphaFoldDB" id="A0A8H7J849"/>
<organism evidence="2 3">
    <name type="scientific">Ascochyta lentis</name>
    <dbReference type="NCBI Taxonomy" id="205686"/>
    <lineage>
        <taxon>Eukaryota</taxon>
        <taxon>Fungi</taxon>
        <taxon>Dikarya</taxon>
        <taxon>Ascomycota</taxon>
        <taxon>Pezizomycotina</taxon>
        <taxon>Dothideomycetes</taxon>
        <taxon>Pleosporomycetidae</taxon>
        <taxon>Pleosporales</taxon>
        <taxon>Pleosporineae</taxon>
        <taxon>Didymellaceae</taxon>
        <taxon>Ascochyta</taxon>
    </lineage>
</organism>
<sequence length="124" mass="14447">MLPDKDKVPGGAPELTLVLLLEDLLLHLEWSTKHGYRLAKRLGLDYFLRYLSSQYKLVIFTLVKSIDADPIICKLNPFRLVMWPLFREATRFKNSKYIKVLKSIEGKDIPTKYTCCKAKLRKAF</sequence>
<evidence type="ECO:0000313" key="2">
    <source>
        <dbReference type="EMBL" id="KAF9698222.1"/>
    </source>
</evidence>
<dbReference type="SUPFAM" id="SSF56784">
    <property type="entry name" value="HAD-like"/>
    <property type="match status" value="1"/>
</dbReference>
<evidence type="ECO:0000313" key="3">
    <source>
        <dbReference type="Proteomes" id="UP000651452"/>
    </source>
</evidence>
<accession>A0A8H7J849</accession>
<feature type="domain" description="FCP1 homology" evidence="1">
    <location>
        <begin position="10"/>
        <end position="124"/>
    </location>
</feature>
<dbReference type="OrthoDB" id="287041at2759"/>
<dbReference type="Pfam" id="PF03031">
    <property type="entry name" value="NIF"/>
    <property type="match status" value="1"/>
</dbReference>
<comment type="caution">
    <text evidence="2">The sequence shown here is derived from an EMBL/GenBank/DDBJ whole genome shotgun (WGS) entry which is preliminary data.</text>
</comment>
<protein>
    <recommendedName>
        <fullName evidence="1">FCP1 homology domain-containing protein</fullName>
    </recommendedName>
</protein>
<dbReference type="EMBL" id="RZGK01000006">
    <property type="protein sequence ID" value="KAF9698222.1"/>
    <property type="molecule type" value="Genomic_DNA"/>
</dbReference>
<dbReference type="Gene3D" id="3.40.50.1000">
    <property type="entry name" value="HAD superfamily/HAD-like"/>
    <property type="match status" value="1"/>
</dbReference>
<evidence type="ECO:0000259" key="1">
    <source>
        <dbReference type="PROSITE" id="PS50969"/>
    </source>
</evidence>
<dbReference type="PROSITE" id="PS50969">
    <property type="entry name" value="FCP1"/>
    <property type="match status" value="1"/>
</dbReference>
<dbReference type="SMART" id="SM00577">
    <property type="entry name" value="CPDc"/>
    <property type="match status" value="1"/>
</dbReference>
<proteinExistence type="predicted"/>
<keyword evidence="3" id="KW-1185">Reference proteome</keyword>
<dbReference type="InterPro" id="IPR023214">
    <property type="entry name" value="HAD_sf"/>
</dbReference>